<dbReference type="RefSeq" id="WP_188607841.1">
    <property type="nucleotide sequence ID" value="NZ_BMGG01000001.1"/>
</dbReference>
<evidence type="ECO:0000313" key="13">
    <source>
        <dbReference type="Proteomes" id="UP000637002"/>
    </source>
</evidence>
<dbReference type="InterPro" id="IPR001789">
    <property type="entry name" value="Sig_transdc_resp-reg_receiver"/>
</dbReference>
<keyword evidence="9" id="KW-0175">Coiled coil</keyword>
<dbReference type="GO" id="GO:0005524">
    <property type="term" value="F:ATP binding"/>
    <property type="evidence" value="ECO:0007669"/>
    <property type="project" value="UniProtKB-KW"/>
</dbReference>
<dbReference type="CDD" id="cd00156">
    <property type="entry name" value="REC"/>
    <property type="match status" value="1"/>
</dbReference>
<comment type="catalytic activity">
    <reaction evidence="1">
        <text>ATP + protein L-histidine = ADP + protein N-phospho-L-histidine.</text>
        <dbReference type="EC" id="2.7.13.3"/>
    </reaction>
</comment>
<evidence type="ECO:0000256" key="5">
    <source>
        <dbReference type="ARBA" id="ARBA00022741"/>
    </source>
</evidence>
<evidence type="ECO:0000256" key="3">
    <source>
        <dbReference type="ARBA" id="ARBA00022553"/>
    </source>
</evidence>
<evidence type="ECO:0000256" key="7">
    <source>
        <dbReference type="ARBA" id="ARBA00022840"/>
    </source>
</evidence>
<dbReference type="InterPro" id="IPR005467">
    <property type="entry name" value="His_kinase_dom"/>
</dbReference>
<dbReference type="SMART" id="SM00448">
    <property type="entry name" value="REC"/>
    <property type="match status" value="1"/>
</dbReference>
<keyword evidence="7" id="KW-0067">ATP-binding</keyword>
<evidence type="ECO:0000256" key="2">
    <source>
        <dbReference type="ARBA" id="ARBA00012438"/>
    </source>
</evidence>
<feature type="coiled-coil region" evidence="9">
    <location>
        <begin position="131"/>
        <end position="158"/>
    </location>
</feature>
<evidence type="ECO:0000256" key="1">
    <source>
        <dbReference type="ARBA" id="ARBA00000085"/>
    </source>
</evidence>
<keyword evidence="5" id="KW-0547">Nucleotide-binding</keyword>
<organism evidence="12 13">
    <name type="scientific">Chelatococcus reniformis</name>
    <dbReference type="NCBI Taxonomy" id="1494448"/>
    <lineage>
        <taxon>Bacteria</taxon>
        <taxon>Pseudomonadati</taxon>
        <taxon>Pseudomonadota</taxon>
        <taxon>Alphaproteobacteria</taxon>
        <taxon>Hyphomicrobiales</taxon>
        <taxon>Chelatococcaceae</taxon>
        <taxon>Chelatococcus</taxon>
    </lineage>
</organism>
<dbReference type="Gene3D" id="3.30.565.10">
    <property type="entry name" value="Histidine kinase-like ATPase, C-terminal domain"/>
    <property type="match status" value="1"/>
</dbReference>
<evidence type="ECO:0000313" key="12">
    <source>
        <dbReference type="EMBL" id="GGC51829.1"/>
    </source>
</evidence>
<dbReference type="Proteomes" id="UP000637002">
    <property type="component" value="Unassembled WGS sequence"/>
</dbReference>
<reference evidence="12" key="2">
    <citation type="submission" date="2020-09" db="EMBL/GenBank/DDBJ databases">
        <authorList>
            <person name="Sun Q."/>
            <person name="Zhou Y."/>
        </authorList>
    </citation>
    <scope>NUCLEOTIDE SEQUENCE</scope>
    <source>
        <strain evidence="12">CGMCC 1.12919</strain>
    </source>
</reference>
<gene>
    <name evidence="12" type="ORF">GCM10010994_08680</name>
</gene>
<feature type="domain" description="Response regulatory" evidence="11">
    <location>
        <begin position="12"/>
        <end position="126"/>
    </location>
</feature>
<dbReference type="EMBL" id="BMGG01000001">
    <property type="protein sequence ID" value="GGC51829.1"/>
    <property type="molecule type" value="Genomic_DNA"/>
</dbReference>
<dbReference type="PANTHER" id="PTHR41523">
    <property type="entry name" value="TWO-COMPONENT SYSTEM SENSOR PROTEIN"/>
    <property type="match status" value="1"/>
</dbReference>
<dbReference type="InterPro" id="IPR036890">
    <property type="entry name" value="HATPase_C_sf"/>
</dbReference>
<dbReference type="Pfam" id="PF13581">
    <property type="entry name" value="HATPase_c_2"/>
    <property type="match status" value="1"/>
</dbReference>
<evidence type="ECO:0000256" key="6">
    <source>
        <dbReference type="ARBA" id="ARBA00022777"/>
    </source>
</evidence>
<dbReference type="Gene3D" id="3.30.450.20">
    <property type="entry name" value="PAS domain"/>
    <property type="match status" value="1"/>
</dbReference>
<dbReference type="PROSITE" id="PS50109">
    <property type="entry name" value="HIS_KIN"/>
    <property type="match status" value="1"/>
</dbReference>
<dbReference type="Pfam" id="PF00072">
    <property type="entry name" value="Response_reg"/>
    <property type="match status" value="1"/>
</dbReference>
<dbReference type="InterPro" id="IPR011495">
    <property type="entry name" value="Sig_transdc_His_kin_sub2_dim/P"/>
</dbReference>
<dbReference type="Gene3D" id="3.40.50.2300">
    <property type="match status" value="1"/>
</dbReference>
<evidence type="ECO:0000256" key="4">
    <source>
        <dbReference type="ARBA" id="ARBA00022679"/>
    </source>
</evidence>
<dbReference type="GO" id="GO:0004673">
    <property type="term" value="F:protein histidine kinase activity"/>
    <property type="evidence" value="ECO:0007669"/>
    <property type="project" value="UniProtKB-EC"/>
</dbReference>
<dbReference type="EC" id="2.7.13.3" evidence="2"/>
<keyword evidence="4" id="KW-0808">Transferase</keyword>
<dbReference type="InterPro" id="IPR003594">
    <property type="entry name" value="HATPase_dom"/>
</dbReference>
<keyword evidence="6 12" id="KW-0418">Kinase</keyword>
<dbReference type="PANTHER" id="PTHR41523:SF8">
    <property type="entry name" value="ETHYLENE RESPONSE SENSOR PROTEIN"/>
    <property type="match status" value="1"/>
</dbReference>
<comment type="caution">
    <text evidence="12">The sequence shown here is derived from an EMBL/GenBank/DDBJ whole genome shotgun (WGS) entry which is preliminary data.</text>
</comment>
<dbReference type="Pfam" id="PF07568">
    <property type="entry name" value="HisKA_2"/>
    <property type="match status" value="1"/>
</dbReference>
<name>A0A916TYP1_9HYPH</name>
<feature type="modified residue" description="4-aspartylphosphate" evidence="8">
    <location>
        <position position="61"/>
    </location>
</feature>
<evidence type="ECO:0000256" key="9">
    <source>
        <dbReference type="SAM" id="Coils"/>
    </source>
</evidence>
<dbReference type="PROSITE" id="PS50110">
    <property type="entry name" value="RESPONSE_REGULATORY"/>
    <property type="match status" value="1"/>
</dbReference>
<dbReference type="SUPFAM" id="SSF55874">
    <property type="entry name" value="ATPase domain of HSP90 chaperone/DNA topoisomerase II/histidine kinase"/>
    <property type="match status" value="1"/>
</dbReference>
<feature type="domain" description="Histidine kinase" evidence="10">
    <location>
        <begin position="158"/>
        <end position="351"/>
    </location>
</feature>
<evidence type="ECO:0000256" key="8">
    <source>
        <dbReference type="PROSITE-ProRule" id="PRU00169"/>
    </source>
</evidence>
<sequence length="351" mass="38776">MSEAGAAEAARRVLYVDDDAALARLVQKDLRRHGYDVTIALDGPRALEQARHGRFDVIALDHYLPGTTGIDLMPLLRDRDDPVPVVYVAGTDEGRVAIAALKAGASDYVIKDVSGEFFTLLRAAIEQALLQDRMRRDKELAERETREARDRAEMLLREVNHRVGNSLQLVSSFVRLQASHTADPGARDVLWETEARIAAVAQVHKRLYTSDDIRYVRMEEYLEGLLDELAGTLRTRDRPHRLLIDAERIELATDRAVSVGIIVTELVTNAFKYAYPDGVAGDVRVELRRGTDGRLVLTVADDGVGSTADAAVRGTGLGRKVIAAMAQSLRSDIVYDTAHRGTRVLLTFATH</sequence>
<proteinExistence type="predicted"/>
<evidence type="ECO:0000259" key="11">
    <source>
        <dbReference type="PROSITE" id="PS50110"/>
    </source>
</evidence>
<dbReference type="AlphaFoldDB" id="A0A916TYP1"/>
<dbReference type="SUPFAM" id="SSF52172">
    <property type="entry name" value="CheY-like"/>
    <property type="match status" value="1"/>
</dbReference>
<reference evidence="12" key="1">
    <citation type="journal article" date="2014" name="Int. J. Syst. Evol. Microbiol.">
        <title>Complete genome sequence of Corynebacterium casei LMG S-19264T (=DSM 44701T), isolated from a smear-ripened cheese.</title>
        <authorList>
            <consortium name="US DOE Joint Genome Institute (JGI-PGF)"/>
            <person name="Walter F."/>
            <person name="Albersmeier A."/>
            <person name="Kalinowski J."/>
            <person name="Ruckert C."/>
        </authorList>
    </citation>
    <scope>NUCLEOTIDE SEQUENCE</scope>
    <source>
        <strain evidence="12">CGMCC 1.12919</strain>
    </source>
</reference>
<dbReference type="InterPro" id="IPR011006">
    <property type="entry name" value="CheY-like_superfamily"/>
</dbReference>
<dbReference type="GO" id="GO:0000160">
    <property type="term" value="P:phosphorelay signal transduction system"/>
    <property type="evidence" value="ECO:0007669"/>
    <property type="project" value="InterPro"/>
</dbReference>
<accession>A0A916TYP1</accession>
<evidence type="ECO:0000259" key="10">
    <source>
        <dbReference type="PROSITE" id="PS50109"/>
    </source>
</evidence>
<protein>
    <recommendedName>
        <fullName evidence="2">histidine kinase</fullName>
        <ecNumber evidence="2">2.7.13.3</ecNumber>
    </recommendedName>
</protein>
<keyword evidence="13" id="KW-1185">Reference proteome</keyword>
<keyword evidence="3 8" id="KW-0597">Phosphoprotein</keyword>